<feature type="non-terminal residue" evidence="2">
    <location>
        <position position="36"/>
    </location>
</feature>
<organism evidence="2 3">
    <name type="scientific">Thalassiosira oceanica</name>
    <name type="common">Marine diatom</name>
    <dbReference type="NCBI Taxonomy" id="159749"/>
    <lineage>
        <taxon>Eukaryota</taxon>
        <taxon>Sar</taxon>
        <taxon>Stramenopiles</taxon>
        <taxon>Ochrophyta</taxon>
        <taxon>Bacillariophyta</taxon>
        <taxon>Coscinodiscophyceae</taxon>
        <taxon>Thalassiosirophycidae</taxon>
        <taxon>Thalassiosirales</taxon>
        <taxon>Thalassiosiraceae</taxon>
        <taxon>Thalassiosira</taxon>
    </lineage>
</organism>
<gene>
    <name evidence="2" type="ORF">THAOC_11733</name>
</gene>
<reference evidence="2 3" key="1">
    <citation type="journal article" date="2012" name="Genome Biol.">
        <title>Genome and low-iron response of an oceanic diatom adapted to chronic iron limitation.</title>
        <authorList>
            <person name="Lommer M."/>
            <person name="Specht M."/>
            <person name="Roy A.S."/>
            <person name="Kraemer L."/>
            <person name="Andreson R."/>
            <person name="Gutowska M.A."/>
            <person name="Wolf J."/>
            <person name="Bergner S.V."/>
            <person name="Schilhabel M.B."/>
            <person name="Klostermeier U.C."/>
            <person name="Beiko R.G."/>
            <person name="Rosenstiel P."/>
            <person name="Hippler M."/>
            <person name="Laroche J."/>
        </authorList>
    </citation>
    <scope>NUCLEOTIDE SEQUENCE [LARGE SCALE GENOMIC DNA]</scope>
    <source>
        <strain evidence="2 3">CCMP1005</strain>
    </source>
</reference>
<sequence length="36" mass="4089">MRERVYRPGRGPRQRKGVGFWVSQAARTAKSQVNTG</sequence>
<comment type="caution">
    <text evidence="2">The sequence shown here is derived from an EMBL/GenBank/DDBJ whole genome shotgun (WGS) entry which is preliminary data.</text>
</comment>
<name>K0T1Z1_THAOC</name>
<protein>
    <submittedName>
        <fullName evidence="2">Uncharacterized protein</fullName>
    </submittedName>
</protein>
<accession>K0T1Z1</accession>
<keyword evidence="3" id="KW-1185">Reference proteome</keyword>
<feature type="region of interest" description="Disordered" evidence="1">
    <location>
        <begin position="1"/>
        <end position="36"/>
    </location>
</feature>
<dbReference type="AlphaFoldDB" id="K0T1Z1"/>
<proteinExistence type="predicted"/>
<evidence type="ECO:0000313" key="2">
    <source>
        <dbReference type="EMBL" id="EJK67261.1"/>
    </source>
</evidence>
<evidence type="ECO:0000256" key="1">
    <source>
        <dbReference type="SAM" id="MobiDB-lite"/>
    </source>
</evidence>
<evidence type="ECO:0000313" key="3">
    <source>
        <dbReference type="Proteomes" id="UP000266841"/>
    </source>
</evidence>
<dbReference type="EMBL" id="AGNL01013445">
    <property type="protein sequence ID" value="EJK67261.1"/>
    <property type="molecule type" value="Genomic_DNA"/>
</dbReference>
<feature type="compositionally biased region" description="Polar residues" evidence="1">
    <location>
        <begin position="25"/>
        <end position="36"/>
    </location>
</feature>
<dbReference type="Proteomes" id="UP000266841">
    <property type="component" value="Unassembled WGS sequence"/>
</dbReference>